<dbReference type="InterPro" id="IPR053327">
    <property type="entry name" value="KIP"/>
</dbReference>
<organism evidence="2 3">
    <name type="scientific">Zostera marina</name>
    <name type="common">Eelgrass</name>
    <dbReference type="NCBI Taxonomy" id="29655"/>
    <lineage>
        <taxon>Eukaryota</taxon>
        <taxon>Viridiplantae</taxon>
        <taxon>Streptophyta</taxon>
        <taxon>Embryophyta</taxon>
        <taxon>Tracheophyta</taxon>
        <taxon>Spermatophyta</taxon>
        <taxon>Magnoliopsida</taxon>
        <taxon>Liliopsida</taxon>
        <taxon>Zosteraceae</taxon>
        <taxon>Zostera</taxon>
    </lineage>
</organism>
<proteinExistence type="predicted"/>
<keyword evidence="3" id="KW-1185">Reference proteome</keyword>
<keyword evidence="1" id="KW-0175">Coiled coil</keyword>
<dbReference type="PANTHER" id="PTHR36001">
    <property type="entry name" value="CTAGE FAMILY PROTEIN-RELATED"/>
    <property type="match status" value="1"/>
</dbReference>
<accession>A0A0K9NWU5</accession>
<dbReference type="OrthoDB" id="763901at2759"/>
<dbReference type="OMA" id="CHEDMIA"/>
<comment type="caution">
    <text evidence="2">The sequence shown here is derived from an EMBL/GenBank/DDBJ whole genome shotgun (WGS) entry which is preliminary data.</text>
</comment>
<dbReference type="AlphaFoldDB" id="A0A0K9NWU5"/>
<evidence type="ECO:0000256" key="1">
    <source>
        <dbReference type="SAM" id="Coils"/>
    </source>
</evidence>
<name>A0A0K9NWU5_ZOSMR</name>
<reference evidence="3" key="1">
    <citation type="journal article" date="2016" name="Nature">
        <title>The genome of the seagrass Zostera marina reveals angiosperm adaptation to the sea.</title>
        <authorList>
            <person name="Olsen J.L."/>
            <person name="Rouze P."/>
            <person name="Verhelst B."/>
            <person name="Lin Y.-C."/>
            <person name="Bayer T."/>
            <person name="Collen J."/>
            <person name="Dattolo E."/>
            <person name="De Paoli E."/>
            <person name="Dittami S."/>
            <person name="Maumus F."/>
            <person name="Michel G."/>
            <person name="Kersting A."/>
            <person name="Lauritano C."/>
            <person name="Lohaus R."/>
            <person name="Toepel M."/>
            <person name="Tonon T."/>
            <person name="Vanneste K."/>
            <person name="Amirebrahimi M."/>
            <person name="Brakel J."/>
            <person name="Bostroem C."/>
            <person name="Chovatia M."/>
            <person name="Grimwood J."/>
            <person name="Jenkins J.W."/>
            <person name="Jueterbock A."/>
            <person name="Mraz A."/>
            <person name="Stam W.T."/>
            <person name="Tice H."/>
            <person name="Bornberg-Bauer E."/>
            <person name="Green P.J."/>
            <person name="Pearson G.A."/>
            <person name="Procaccini G."/>
            <person name="Duarte C.M."/>
            <person name="Schmutz J."/>
            <person name="Reusch T.B.H."/>
            <person name="Van de Peer Y."/>
        </authorList>
    </citation>
    <scope>NUCLEOTIDE SEQUENCE [LARGE SCALE GENOMIC DNA]</scope>
    <source>
        <strain evidence="3">cv. Finnish</strain>
    </source>
</reference>
<evidence type="ECO:0000313" key="3">
    <source>
        <dbReference type="Proteomes" id="UP000036987"/>
    </source>
</evidence>
<gene>
    <name evidence="2" type="ORF">ZOSMA_54G00270</name>
</gene>
<dbReference type="PANTHER" id="PTHR36001:SF2">
    <property type="entry name" value="CTAGE FAMILY PROTEIN-RELATED"/>
    <property type="match status" value="1"/>
</dbReference>
<dbReference type="EMBL" id="LFYR01001529">
    <property type="protein sequence ID" value="KMZ61098.1"/>
    <property type="molecule type" value="Genomic_DNA"/>
</dbReference>
<protein>
    <submittedName>
        <fullName evidence="2">Uncharacterized protein</fullName>
    </submittedName>
</protein>
<sequence length="242" mass="27083">MPYGGGMLGGSDRSSASWTDSQRQFLSLIRDFASERSKGGRRICDLKKQLQDLRAEYGSASTNLEDCKKCKDEAEEGLKGSEVELSMADASILVTQARCCSLQDGISKIGDDIASLQNKGGMIRDEFISVMFEFNRKIRKLNETIRTQKSIGISSFKSNAFSEKKLLPNSEDVLEKLRAEITGTNSQVKVIEMEYNDALAAYNELIQMHLAMEKKVSLAESIKKEMKDLQELGQYPFLTKHI</sequence>
<dbReference type="Proteomes" id="UP000036987">
    <property type="component" value="Unassembled WGS sequence"/>
</dbReference>
<feature type="coiled-coil region" evidence="1">
    <location>
        <begin position="174"/>
        <end position="232"/>
    </location>
</feature>
<evidence type="ECO:0000313" key="2">
    <source>
        <dbReference type="EMBL" id="KMZ61098.1"/>
    </source>
</evidence>